<reference evidence="1 2" key="1">
    <citation type="submission" date="2019-03" db="EMBL/GenBank/DDBJ databases">
        <title>Genomic Encyclopedia of Type Strains, Phase IV (KMG-IV): sequencing the most valuable type-strain genomes for metagenomic binning, comparative biology and taxonomic classification.</title>
        <authorList>
            <person name="Goeker M."/>
        </authorList>
    </citation>
    <scope>NUCLEOTIDE SEQUENCE [LARGE SCALE GENOMIC DNA]</scope>
    <source>
        <strain evidence="1 2">DSM 28697</strain>
    </source>
</reference>
<evidence type="ECO:0000313" key="2">
    <source>
        <dbReference type="Proteomes" id="UP000295632"/>
    </source>
</evidence>
<dbReference type="RefSeq" id="WP_166639254.1">
    <property type="nucleotide sequence ID" value="NZ_SNYJ01000007.1"/>
</dbReference>
<comment type="caution">
    <text evidence="1">The sequence shown here is derived from an EMBL/GenBank/DDBJ whole genome shotgun (WGS) entry which is preliminary data.</text>
</comment>
<dbReference type="Proteomes" id="UP000295632">
    <property type="component" value="Unassembled WGS sequence"/>
</dbReference>
<dbReference type="EMBL" id="SNYJ01000007">
    <property type="protein sequence ID" value="TDQ39780.1"/>
    <property type="molecule type" value="Genomic_DNA"/>
</dbReference>
<organism evidence="1 2">
    <name type="scientific">Aureibacillus halotolerans</name>
    <dbReference type="NCBI Taxonomy" id="1508390"/>
    <lineage>
        <taxon>Bacteria</taxon>
        <taxon>Bacillati</taxon>
        <taxon>Bacillota</taxon>
        <taxon>Bacilli</taxon>
        <taxon>Bacillales</taxon>
        <taxon>Bacillaceae</taxon>
        <taxon>Aureibacillus</taxon>
    </lineage>
</organism>
<gene>
    <name evidence="1" type="ORF">EV213_107147</name>
</gene>
<name>A0A4R6U0I0_9BACI</name>
<sequence>MKQLSKHRKHLVSALVLGLLIFSQNGNYDFTPEKLEPINNSNNNMQTMYDPGLEV</sequence>
<accession>A0A4R6U0I0</accession>
<keyword evidence="2" id="KW-1185">Reference proteome</keyword>
<dbReference type="AlphaFoldDB" id="A0A4R6U0I0"/>
<evidence type="ECO:0000313" key="1">
    <source>
        <dbReference type="EMBL" id="TDQ39780.1"/>
    </source>
</evidence>
<proteinExistence type="predicted"/>
<protein>
    <submittedName>
        <fullName evidence="1">Uncharacterized protein</fullName>
    </submittedName>
</protein>